<reference evidence="1 2" key="1">
    <citation type="submission" date="2021-05" db="EMBL/GenBank/DDBJ databases">
        <title>Fusibacter ferrireducens sp. nov., an anaerobic, sulfur- and Fe-reducing bacterium isolated from the mangrove sediment.</title>
        <authorList>
            <person name="Qiu D."/>
        </authorList>
    </citation>
    <scope>NUCLEOTIDE SEQUENCE [LARGE SCALE GENOMIC DNA]</scope>
    <source>
        <strain evidence="1 2">DSM 12116</strain>
    </source>
</reference>
<dbReference type="SFLD" id="SFLDS00003">
    <property type="entry name" value="Haloacid_Dehalogenase"/>
    <property type="match status" value="1"/>
</dbReference>
<accession>A0ABS5PTT9</accession>
<protein>
    <submittedName>
        <fullName evidence="1">HAD-IA family hydrolase</fullName>
    </submittedName>
</protein>
<dbReference type="Gene3D" id="3.40.50.1000">
    <property type="entry name" value="HAD superfamily/HAD-like"/>
    <property type="match status" value="1"/>
</dbReference>
<keyword evidence="2" id="KW-1185">Reference proteome</keyword>
<comment type="caution">
    <text evidence="1">The sequence shown here is derived from an EMBL/GenBank/DDBJ whole genome shotgun (WGS) entry which is preliminary data.</text>
</comment>
<sequence length="221" mass="25757">MTKINTIIFDAGGVLFYIREFRNDVIRRVLKSMGYHQELVEVAMRRGNTFDTRYFESHDAISSWEDERNWLEARSRAIADAVNANDVTLADKLKYLTFDTFQYQLYDETIEVLESLKRQYTLVVLSNATATLDWAFDYLDLRQYFDEVIISAYEHCEKPDSRLYHIALNKIGKAPSECVFIDDRIQNVEAAMALGILSYHLQRKQGMTLDDFEAFISNLDS</sequence>
<dbReference type="PANTHER" id="PTHR43611">
    <property type="entry name" value="ALPHA-D-GLUCOSE 1-PHOSPHATE PHOSPHATASE"/>
    <property type="match status" value="1"/>
</dbReference>
<dbReference type="GO" id="GO:0016787">
    <property type="term" value="F:hydrolase activity"/>
    <property type="evidence" value="ECO:0007669"/>
    <property type="project" value="UniProtKB-KW"/>
</dbReference>
<dbReference type="InterPro" id="IPR023214">
    <property type="entry name" value="HAD_sf"/>
</dbReference>
<dbReference type="SFLD" id="SFLDG01129">
    <property type="entry name" value="C1.5:_HAD__Beta-PGM__Phosphata"/>
    <property type="match status" value="1"/>
</dbReference>
<proteinExistence type="predicted"/>
<dbReference type="Pfam" id="PF00702">
    <property type="entry name" value="Hydrolase"/>
    <property type="match status" value="1"/>
</dbReference>
<dbReference type="InterPro" id="IPR006439">
    <property type="entry name" value="HAD-SF_hydro_IA"/>
</dbReference>
<dbReference type="NCBIfam" id="TIGR01549">
    <property type="entry name" value="HAD-SF-IA-v1"/>
    <property type="match status" value="1"/>
</dbReference>
<dbReference type="PANTHER" id="PTHR43611:SF3">
    <property type="entry name" value="FLAVIN MONONUCLEOTIDE HYDROLASE 1, CHLOROPLATIC"/>
    <property type="match status" value="1"/>
</dbReference>
<dbReference type="RefSeq" id="WP_213238355.1">
    <property type="nucleotide sequence ID" value="NZ_JAHBCL010000042.1"/>
</dbReference>
<evidence type="ECO:0000313" key="1">
    <source>
        <dbReference type="EMBL" id="MBS7528498.1"/>
    </source>
</evidence>
<dbReference type="SUPFAM" id="SSF56784">
    <property type="entry name" value="HAD-like"/>
    <property type="match status" value="1"/>
</dbReference>
<name>A0ABS5PTT9_9FIRM</name>
<dbReference type="PRINTS" id="PR00413">
    <property type="entry name" value="HADHALOGNASE"/>
</dbReference>
<organism evidence="1 2">
    <name type="scientific">Fusibacter paucivorans</name>
    <dbReference type="NCBI Taxonomy" id="76009"/>
    <lineage>
        <taxon>Bacteria</taxon>
        <taxon>Bacillati</taxon>
        <taxon>Bacillota</taxon>
        <taxon>Clostridia</taxon>
        <taxon>Eubacteriales</taxon>
        <taxon>Eubacteriales Family XII. Incertae Sedis</taxon>
        <taxon>Fusibacter</taxon>
    </lineage>
</organism>
<dbReference type="Proteomes" id="UP000746471">
    <property type="component" value="Unassembled WGS sequence"/>
</dbReference>
<dbReference type="InterPro" id="IPR036412">
    <property type="entry name" value="HAD-like_sf"/>
</dbReference>
<gene>
    <name evidence="1" type="ORF">KHM83_17565</name>
</gene>
<dbReference type="NCBIfam" id="TIGR01509">
    <property type="entry name" value="HAD-SF-IA-v3"/>
    <property type="match status" value="1"/>
</dbReference>
<keyword evidence="1" id="KW-0378">Hydrolase</keyword>
<evidence type="ECO:0000313" key="2">
    <source>
        <dbReference type="Proteomes" id="UP000746471"/>
    </source>
</evidence>
<dbReference type="EMBL" id="JAHBCL010000042">
    <property type="protein sequence ID" value="MBS7528498.1"/>
    <property type="molecule type" value="Genomic_DNA"/>
</dbReference>